<dbReference type="Proteomes" id="UP000198420">
    <property type="component" value="Unassembled WGS sequence"/>
</dbReference>
<name>A0A239AWF8_9ACTN</name>
<gene>
    <name evidence="1" type="ORF">SAMN06265355_109251</name>
</gene>
<sequence length="48" mass="5126">MSTTVDIDIKLAKRKVAVGEFVAFPVRSETGRSGPVATHLLTVRQATA</sequence>
<dbReference type="AlphaFoldDB" id="A0A239AWF8"/>
<dbReference type="EMBL" id="FZNP01000009">
    <property type="protein sequence ID" value="SNR99900.1"/>
    <property type="molecule type" value="Genomic_DNA"/>
</dbReference>
<organism evidence="1 2">
    <name type="scientific">Actinomadura mexicana</name>
    <dbReference type="NCBI Taxonomy" id="134959"/>
    <lineage>
        <taxon>Bacteria</taxon>
        <taxon>Bacillati</taxon>
        <taxon>Actinomycetota</taxon>
        <taxon>Actinomycetes</taxon>
        <taxon>Streptosporangiales</taxon>
        <taxon>Thermomonosporaceae</taxon>
        <taxon>Actinomadura</taxon>
    </lineage>
</organism>
<keyword evidence="2" id="KW-1185">Reference proteome</keyword>
<evidence type="ECO:0000313" key="2">
    <source>
        <dbReference type="Proteomes" id="UP000198420"/>
    </source>
</evidence>
<proteinExistence type="predicted"/>
<accession>A0A239AWF8</accession>
<protein>
    <submittedName>
        <fullName evidence="1">Uncharacterized protein</fullName>
    </submittedName>
</protein>
<dbReference type="RefSeq" id="WP_179278975.1">
    <property type="nucleotide sequence ID" value="NZ_FZNP01000009.1"/>
</dbReference>
<reference evidence="2" key="1">
    <citation type="submission" date="2017-06" db="EMBL/GenBank/DDBJ databases">
        <authorList>
            <person name="Varghese N."/>
            <person name="Submissions S."/>
        </authorList>
    </citation>
    <scope>NUCLEOTIDE SEQUENCE [LARGE SCALE GENOMIC DNA]</scope>
    <source>
        <strain evidence="2">DSM 44485</strain>
    </source>
</reference>
<evidence type="ECO:0000313" key="1">
    <source>
        <dbReference type="EMBL" id="SNR99900.1"/>
    </source>
</evidence>